<evidence type="ECO:0000256" key="1">
    <source>
        <dbReference type="SAM" id="Phobius"/>
    </source>
</evidence>
<evidence type="ECO:0000313" key="3">
    <source>
        <dbReference type="Proteomes" id="UP000612329"/>
    </source>
</evidence>
<feature type="transmembrane region" description="Helical" evidence="1">
    <location>
        <begin position="41"/>
        <end position="61"/>
    </location>
</feature>
<evidence type="ECO:0000313" key="2">
    <source>
        <dbReference type="EMBL" id="GGK19995.1"/>
    </source>
</evidence>
<keyword evidence="1" id="KW-0812">Transmembrane</keyword>
<dbReference type="Proteomes" id="UP000612329">
    <property type="component" value="Unassembled WGS sequence"/>
</dbReference>
<reference evidence="2" key="1">
    <citation type="journal article" date="2014" name="Int. J. Syst. Evol. Microbiol.">
        <title>Complete genome sequence of Corynebacterium casei LMG S-19264T (=DSM 44701T), isolated from a smear-ripened cheese.</title>
        <authorList>
            <consortium name="US DOE Joint Genome Institute (JGI-PGF)"/>
            <person name="Walter F."/>
            <person name="Albersmeier A."/>
            <person name="Kalinowski J."/>
            <person name="Ruckert C."/>
        </authorList>
    </citation>
    <scope>NUCLEOTIDE SEQUENCE</scope>
    <source>
        <strain evidence="2">JCM 12862</strain>
    </source>
</reference>
<name>A0A8J3BJU8_9FLAO</name>
<feature type="transmembrane region" description="Helical" evidence="1">
    <location>
        <begin position="73"/>
        <end position="95"/>
    </location>
</feature>
<comment type="caution">
    <text evidence="2">The sequence shown here is derived from an EMBL/GenBank/DDBJ whole genome shotgun (WGS) entry which is preliminary data.</text>
</comment>
<sequence>MKTKNFLGSGIAGGIANFLLGWLFYGILFKDSFPQPAESPNTMLLIALGSLTFGLFIAYIFTKWAQISTISSGAKAGAVIGFFISLSMNLFNLAMNSDATIQMLLTDLGISIVMTGITGAVIAYVNGKMG</sequence>
<protein>
    <recommendedName>
        <fullName evidence="4">DUF1761 domain-containing protein</fullName>
    </recommendedName>
</protein>
<dbReference type="AlphaFoldDB" id="A0A8J3BJU8"/>
<gene>
    <name evidence="2" type="ORF">GCM10007962_12630</name>
</gene>
<dbReference type="RefSeq" id="WP_188651130.1">
    <property type="nucleotide sequence ID" value="NZ_BMNR01000002.1"/>
</dbReference>
<keyword evidence="3" id="KW-1185">Reference proteome</keyword>
<accession>A0A8J3BJU8</accession>
<keyword evidence="1" id="KW-1133">Transmembrane helix</keyword>
<evidence type="ECO:0008006" key="4">
    <source>
        <dbReference type="Google" id="ProtNLM"/>
    </source>
</evidence>
<feature type="transmembrane region" description="Helical" evidence="1">
    <location>
        <begin position="101"/>
        <end position="125"/>
    </location>
</feature>
<proteinExistence type="predicted"/>
<reference evidence="2" key="2">
    <citation type="submission" date="2020-09" db="EMBL/GenBank/DDBJ databases">
        <authorList>
            <person name="Sun Q."/>
            <person name="Ohkuma M."/>
        </authorList>
    </citation>
    <scope>NUCLEOTIDE SEQUENCE</scope>
    <source>
        <strain evidence="2">JCM 12862</strain>
    </source>
</reference>
<keyword evidence="1" id="KW-0472">Membrane</keyword>
<feature type="transmembrane region" description="Helical" evidence="1">
    <location>
        <begin position="7"/>
        <end position="29"/>
    </location>
</feature>
<organism evidence="2 3">
    <name type="scientific">Yeosuana aromativorans</name>
    <dbReference type="NCBI Taxonomy" id="288019"/>
    <lineage>
        <taxon>Bacteria</taxon>
        <taxon>Pseudomonadati</taxon>
        <taxon>Bacteroidota</taxon>
        <taxon>Flavobacteriia</taxon>
        <taxon>Flavobacteriales</taxon>
        <taxon>Flavobacteriaceae</taxon>
        <taxon>Yeosuana</taxon>
    </lineage>
</organism>
<dbReference type="EMBL" id="BMNR01000002">
    <property type="protein sequence ID" value="GGK19995.1"/>
    <property type="molecule type" value="Genomic_DNA"/>
</dbReference>